<keyword evidence="8 13" id="KW-0067">ATP-binding</keyword>
<evidence type="ECO:0000256" key="3">
    <source>
        <dbReference type="ARBA" id="ARBA00022490"/>
    </source>
</evidence>
<keyword evidence="6 13" id="KW-0547">Nucleotide-binding</keyword>
<keyword evidence="4" id="KW-0723">Serine/threonine-protein kinase</keyword>
<dbReference type="Pfam" id="PF00069">
    <property type="entry name" value="Pkinase"/>
    <property type="match status" value="1"/>
</dbReference>
<comment type="catalytic activity">
    <reaction evidence="10">
        <text>L-threonyl-[protein] + ATP = O-phospho-L-threonyl-[protein] + ADP + H(+)</text>
        <dbReference type="Rhea" id="RHEA:46608"/>
        <dbReference type="Rhea" id="RHEA-COMP:11060"/>
        <dbReference type="Rhea" id="RHEA-COMP:11605"/>
        <dbReference type="ChEBI" id="CHEBI:15378"/>
        <dbReference type="ChEBI" id="CHEBI:30013"/>
        <dbReference type="ChEBI" id="CHEBI:30616"/>
        <dbReference type="ChEBI" id="CHEBI:61977"/>
        <dbReference type="ChEBI" id="CHEBI:456216"/>
        <dbReference type="EC" id="2.7.11.1"/>
    </reaction>
</comment>
<dbReference type="InterPro" id="IPR011009">
    <property type="entry name" value="Kinase-like_dom_sf"/>
</dbReference>
<keyword evidence="7" id="KW-0418">Kinase</keyword>
<accession>A0A7S3VME8</accession>
<evidence type="ECO:0000259" key="15">
    <source>
        <dbReference type="PROSITE" id="PS50011"/>
    </source>
</evidence>
<dbReference type="InterPro" id="IPR011989">
    <property type="entry name" value="ARM-like"/>
</dbReference>
<evidence type="ECO:0000256" key="14">
    <source>
        <dbReference type="SAM" id="MobiDB-lite"/>
    </source>
</evidence>
<dbReference type="InterPro" id="IPR000719">
    <property type="entry name" value="Prot_kinase_dom"/>
</dbReference>
<dbReference type="SUPFAM" id="SSF48371">
    <property type="entry name" value="ARM repeat"/>
    <property type="match status" value="1"/>
</dbReference>
<dbReference type="GO" id="GO:0005524">
    <property type="term" value="F:ATP binding"/>
    <property type="evidence" value="ECO:0007669"/>
    <property type="project" value="UniProtKB-UniRule"/>
</dbReference>
<feature type="binding site" evidence="13">
    <location>
        <position position="37"/>
    </location>
    <ligand>
        <name>ATP</name>
        <dbReference type="ChEBI" id="CHEBI:30616"/>
    </ligand>
</feature>
<dbReference type="EMBL" id="HBIP01015897">
    <property type="protein sequence ID" value="CAE0494189.1"/>
    <property type="molecule type" value="Transcribed_RNA"/>
</dbReference>
<dbReference type="GO" id="GO:0005856">
    <property type="term" value="C:cytoskeleton"/>
    <property type="evidence" value="ECO:0007669"/>
    <property type="project" value="UniProtKB-SubCell"/>
</dbReference>
<evidence type="ECO:0000256" key="6">
    <source>
        <dbReference type="ARBA" id="ARBA00022741"/>
    </source>
</evidence>
<dbReference type="PROSITE" id="PS00108">
    <property type="entry name" value="PROTEIN_KINASE_ST"/>
    <property type="match status" value="1"/>
</dbReference>
<evidence type="ECO:0000256" key="5">
    <source>
        <dbReference type="ARBA" id="ARBA00022679"/>
    </source>
</evidence>
<dbReference type="EC" id="2.7.11.1" evidence="2"/>
<evidence type="ECO:0000256" key="2">
    <source>
        <dbReference type="ARBA" id="ARBA00012513"/>
    </source>
</evidence>
<keyword evidence="9" id="KW-0206">Cytoskeleton</keyword>
<proteinExistence type="predicted"/>
<dbReference type="FunFam" id="3.30.200.20:FF:000042">
    <property type="entry name" value="Aurora kinase A"/>
    <property type="match status" value="1"/>
</dbReference>
<dbReference type="PROSITE" id="PS00107">
    <property type="entry name" value="PROTEIN_KINASE_ATP"/>
    <property type="match status" value="1"/>
</dbReference>
<feature type="compositionally biased region" description="Polar residues" evidence="14">
    <location>
        <begin position="298"/>
        <end position="309"/>
    </location>
</feature>
<feature type="compositionally biased region" description="Low complexity" evidence="14">
    <location>
        <begin position="922"/>
        <end position="931"/>
    </location>
</feature>
<dbReference type="InterPro" id="IPR016024">
    <property type="entry name" value="ARM-type_fold"/>
</dbReference>
<dbReference type="GO" id="GO:0004674">
    <property type="term" value="F:protein serine/threonine kinase activity"/>
    <property type="evidence" value="ECO:0007669"/>
    <property type="project" value="UniProtKB-KW"/>
</dbReference>
<name>A0A7S3VME8_DUNTE</name>
<reference evidence="16" key="1">
    <citation type="submission" date="2021-01" db="EMBL/GenBank/DDBJ databases">
        <authorList>
            <person name="Corre E."/>
            <person name="Pelletier E."/>
            <person name="Niang G."/>
            <person name="Scheremetjew M."/>
            <person name="Finn R."/>
            <person name="Kale V."/>
            <person name="Holt S."/>
            <person name="Cochrane G."/>
            <person name="Meng A."/>
            <person name="Brown T."/>
            <person name="Cohen L."/>
        </authorList>
    </citation>
    <scope>NUCLEOTIDE SEQUENCE</scope>
    <source>
        <strain evidence="16">CCMP1320</strain>
    </source>
</reference>
<dbReference type="PANTHER" id="PTHR22983">
    <property type="entry name" value="PROTEIN KINASE RELATED"/>
    <property type="match status" value="1"/>
</dbReference>
<evidence type="ECO:0000256" key="9">
    <source>
        <dbReference type="ARBA" id="ARBA00023212"/>
    </source>
</evidence>
<keyword evidence="5" id="KW-0808">Transferase</keyword>
<evidence type="ECO:0000256" key="11">
    <source>
        <dbReference type="ARBA" id="ARBA00048679"/>
    </source>
</evidence>
<evidence type="ECO:0000313" key="16">
    <source>
        <dbReference type="EMBL" id="CAE0494189.1"/>
    </source>
</evidence>
<feature type="region of interest" description="Disordered" evidence="14">
    <location>
        <begin position="922"/>
        <end position="941"/>
    </location>
</feature>
<protein>
    <recommendedName>
        <fullName evidence="2">non-specific serine/threonine protein kinase</fullName>
        <ecNumber evidence="2">2.7.11.1</ecNumber>
    </recommendedName>
    <alternativeName>
        <fullName evidence="12">Fused homolog</fullName>
    </alternativeName>
</protein>
<feature type="compositionally biased region" description="Low complexity" evidence="14">
    <location>
        <begin position="382"/>
        <end position="392"/>
    </location>
</feature>
<evidence type="ECO:0000256" key="7">
    <source>
        <dbReference type="ARBA" id="ARBA00022777"/>
    </source>
</evidence>
<dbReference type="SMART" id="SM00220">
    <property type="entry name" value="S_TKc"/>
    <property type="match status" value="1"/>
</dbReference>
<evidence type="ECO:0000256" key="10">
    <source>
        <dbReference type="ARBA" id="ARBA00047899"/>
    </source>
</evidence>
<comment type="catalytic activity">
    <reaction evidence="11">
        <text>L-seryl-[protein] + ATP = O-phospho-L-seryl-[protein] + ADP + H(+)</text>
        <dbReference type="Rhea" id="RHEA:17989"/>
        <dbReference type="Rhea" id="RHEA-COMP:9863"/>
        <dbReference type="Rhea" id="RHEA-COMP:11604"/>
        <dbReference type="ChEBI" id="CHEBI:15378"/>
        <dbReference type="ChEBI" id="CHEBI:29999"/>
        <dbReference type="ChEBI" id="CHEBI:30616"/>
        <dbReference type="ChEBI" id="CHEBI:83421"/>
        <dbReference type="ChEBI" id="CHEBI:456216"/>
        <dbReference type="EC" id="2.7.11.1"/>
    </reaction>
</comment>
<sequence length="1504" mass="155729">MDHYHVIDLIGEGSFGKVYKGRRKCTGQITAMKFIMKHGKSEKDIKNLRQEIEILRQLRHENIIQMLDSFETKTDFCVVTEFAQGELFEILEDDQSLPEEIVQSIAKQLVKALHYLHSNRIIHRDMKPQNILIGSNGTVKLCDFGFARAMSCNTMVLTSIKGTPLYMAPELVQEQPYNHTVDLWSLGVILFELHVGQPPFYTNSIYSLIHHIVKDPVKFPNNISAEFKSFLKGLLNKKPADRLGWPELLDHPFVRETVEERVRRERALAEALEVADSSRAWRGEGGAMAGAVLAVAGSNGSHPSRSTTPGTPPAYTAQTPQVTRRDPTRRLPGMADRQAAAAPATAAQARTGSAPGSRTPPPASTTATRPLSGVTPPGPLGPRANSTPAAGAAASRAAAASGARATGARVPGLAAGVALVPSGNAAVPTATAAGDGLTSSLERLAVTVDKEGGLSTDGAAALFADGCTMPSLLITLKPPADAASLARWLASPALMRALNLVSALLQHCEGRTEGITLQKAAVAVAAAAARVNPPACDTVVAVVECFHAAESAHAKARSSAGHTFVCLDDSFPFYCQVLARRYSGSAASTSVALQPAQLRVTAAAAGAAAEALARAQACMVTGIPGPALRQAHALLEGAAAADLPRLLCELLEACARIGLGPGGGEGGACTASIRLLAALCAPLPPDLQSGVPGLTGSSNPKNNSSLAEHFPFARTLAGGAAATAQQDNVDGALLQRVQCAVGDAIGHAPHALATFLDAAQAGPFQPGAAAAAQHAGGAGGAVAAQQTGGAAALHVLVHAPRTSPTLRTAALRAARAPDVLYAAAAAAHDVHNGAAASAALLALTSLLGGGSSSSGSGKSGEIPVLPPTPATDDAVRRLAVLMHTASTAEGGLDSRVAFAAAAALAAYLRHCYLGTGSSTAAGGISPSSPTSSPTPPPPELLTPARLACLGRLLRHCPRAGGGNRGPDGPAFQPVEGPPCRTGLMDGPLQLVSALMAYGPGSDPYMAAVQAGLGSALVALAVSSFCSGADGSGGLMEVSPAGLLALLEGLRAAAALEGDGSKIMTSDASLSMLLTVLRERHCTALMSWPESAGGGPQGVAATVLNVVDVLQLPLNNVLGTEGIEGLAAPPGYQEGLLRENAMQMLVGTLDYLHGETLVLPVNLISRLVLSSTAFAQQFIAAGGLVPATCQRLMQDDNPPAVLVDVLLVVSQLARVNKESFNTYEPISRATIYPHVRKLLAHPDPGVRARVCNLLGNMCRHSAFFYSALDRHGLVGPLIERCQDADKSTRKFACFAIGNAGFHNASLYEALRPSISPLVALLRGEEEDKTRANAAGALGNLVRNSSQLCGELIKAGALRALLDTATSGERHAVGRSGPSGADGGSPIKIALFSLGNMCAHRECREALLALNIWDAIRRCVGIVRGLLLRYLQLGCWVTGICWVTGAAGLQVSAIVRVPWHNLAVLYFAKAQWGRDAASYKYELVYDTARSSVVCTTSRMSAVASVV</sequence>
<evidence type="ECO:0000256" key="4">
    <source>
        <dbReference type="ARBA" id="ARBA00022527"/>
    </source>
</evidence>
<feature type="compositionally biased region" description="Low complexity" evidence="14">
    <location>
        <begin position="335"/>
        <end position="357"/>
    </location>
</feature>
<evidence type="ECO:0000256" key="12">
    <source>
        <dbReference type="ARBA" id="ARBA00075375"/>
    </source>
</evidence>
<keyword evidence="3" id="KW-0963">Cytoplasm</keyword>
<comment type="subcellular location">
    <subcellularLocation>
        <location evidence="1">Cytoplasm</location>
        <location evidence="1">Cytoskeleton</location>
    </subcellularLocation>
</comment>
<evidence type="ECO:0000256" key="1">
    <source>
        <dbReference type="ARBA" id="ARBA00004245"/>
    </source>
</evidence>
<organism evidence="16">
    <name type="scientific">Dunaliella tertiolecta</name>
    <name type="common">Green alga</name>
    <dbReference type="NCBI Taxonomy" id="3047"/>
    <lineage>
        <taxon>Eukaryota</taxon>
        <taxon>Viridiplantae</taxon>
        <taxon>Chlorophyta</taxon>
        <taxon>core chlorophytes</taxon>
        <taxon>Chlorophyceae</taxon>
        <taxon>CS clade</taxon>
        <taxon>Chlamydomonadales</taxon>
        <taxon>Dunaliellaceae</taxon>
        <taxon>Dunaliella</taxon>
    </lineage>
</organism>
<dbReference type="InterPro" id="IPR008271">
    <property type="entry name" value="Ser/Thr_kinase_AS"/>
</dbReference>
<dbReference type="Gene3D" id="1.10.510.10">
    <property type="entry name" value="Transferase(Phosphotransferase) domain 1"/>
    <property type="match status" value="1"/>
</dbReference>
<feature type="domain" description="Protein kinase" evidence="15">
    <location>
        <begin position="4"/>
        <end position="254"/>
    </location>
</feature>
<dbReference type="PANTHER" id="PTHR22983:SF6">
    <property type="entry name" value="SERINE_THREONINE-PROTEIN KINASE 36"/>
    <property type="match status" value="1"/>
</dbReference>
<dbReference type="GO" id="GO:0005737">
    <property type="term" value="C:cytoplasm"/>
    <property type="evidence" value="ECO:0007669"/>
    <property type="project" value="UniProtKB-ARBA"/>
</dbReference>
<dbReference type="InterPro" id="IPR017441">
    <property type="entry name" value="Protein_kinase_ATP_BS"/>
</dbReference>
<dbReference type="CDD" id="cd14002">
    <property type="entry name" value="STKc_STK36"/>
    <property type="match status" value="1"/>
</dbReference>
<feature type="region of interest" description="Disordered" evidence="14">
    <location>
        <begin position="297"/>
        <end position="392"/>
    </location>
</feature>
<evidence type="ECO:0000256" key="13">
    <source>
        <dbReference type="PROSITE-ProRule" id="PRU10141"/>
    </source>
</evidence>
<dbReference type="SUPFAM" id="SSF56112">
    <property type="entry name" value="Protein kinase-like (PK-like)"/>
    <property type="match status" value="1"/>
</dbReference>
<gene>
    <name evidence="16" type="ORF">DTER00134_LOCUS9262</name>
</gene>
<dbReference type="FunFam" id="1.10.510.10:FF:000292">
    <property type="entry name" value="Serine/threonine-protein kinase 36"/>
    <property type="match status" value="1"/>
</dbReference>
<evidence type="ECO:0000256" key="8">
    <source>
        <dbReference type="ARBA" id="ARBA00022840"/>
    </source>
</evidence>
<dbReference type="PROSITE" id="PS50011">
    <property type="entry name" value="PROTEIN_KINASE_DOM"/>
    <property type="match status" value="1"/>
</dbReference>
<dbReference type="Gene3D" id="1.25.10.10">
    <property type="entry name" value="Leucine-rich Repeat Variant"/>
    <property type="match status" value="1"/>
</dbReference>